<sequence length="107" mass="11426">MADTPSGSSSVPLWPRLAAVAIALACLALMGWIGRDDVPFLKSLRAQVTGESPAPAATGNPELDACLAKRLGDVEQMKLDGVIAPAQEELFRSRAVSFCETQFPRDR</sequence>
<keyword evidence="1" id="KW-0812">Transmembrane</keyword>
<organism evidence="2 3">
    <name type="scientific">Roseibium aestuarii</name>
    <dbReference type="NCBI Taxonomy" id="2600299"/>
    <lineage>
        <taxon>Bacteria</taxon>
        <taxon>Pseudomonadati</taxon>
        <taxon>Pseudomonadota</taxon>
        <taxon>Alphaproteobacteria</taxon>
        <taxon>Hyphomicrobiales</taxon>
        <taxon>Stappiaceae</taxon>
        <taxon>Roseibium</taxon>
    </lineage>
</organism>
<dbReference type="EMBL" id="JBHUFA010000001">
    <property type="protein sequence ID" value="MFD1694689.1"/>
    <property type="molecule type" value="Genomic_DNA"/>
</dbReference>
<keyword evidence="1" id="KW-1133">Transmembrane helix</keyword>
<evidence type="ECO:0008006" key="4">
    <source>
        <dbReference type="Google" id="ProtNLM"/>
    </source>
</evidence>
<comment type="caution">
    <text evidence="2">The sequence shown here is derived from an EMBL/GenBank/DDBJ whole genome shotgun (WGS) entry which is preliminary data.</text>
</comment>
<protein>
    <recommendedName>
        <fullName evidence="4">DUF732 domain-containing protein</fullName>
    </recommendedName>
</protein>
<gene>
    <name evidence="2" type="ORF">ACFSC7_04120</name>
</gene>
<feature type="transmembrane region" description="Helical" evidence="1">
    <location>
        <begin position="13"/>
        <end position="33"/>
    </location>
</feature>
<keyword evidence="1" id="KW-0472">Membrane</keyword>
<evidence type="ECO:0000256" key="1">
    <source>
        <dbReference type="SAM" id="Phobius"/>
    </source>
</evidence>
<keyword evidence="3" id="KW-1185">Reference proteome</keyword>
<evidence type="ECO:0000313" key="2">
    <source>
        <dbReference type="EMBL" id="MFD1694689.1"/>
    </source>
</evidence>
<accession>A0ABW4JRJ6</accession>
<proteinExistence type="predicted"/>
<reference evidence="3" key="1">
    <citation type="journal article" date="2019" name="Int. J. Syst. Evol. Microbiol.">
        <title>The Global Catalogue of Microorganisms (GCM) 10K type strain sequencing project: providing services to taxonomists for standard genome sequencing and annotation.</title>
        <authorList>
            <consortium name="The Broad Institute Genomics Platform"/>
            <consortium name="The Broad Institute Genome Sequencing Center for Infectious Disease"/>
            <person name="Wu L."/>
            <person name="Ma J."/>
        </authorList>
    </citation>
    <scope>NUCLEOTIDE SEQUENCE [LARGE SCALE GENOMIC DNA]</scope>
    <source>
        <strain evidence="3">JCM 3369</strain>
    </source>
</reference>
<evidence type="ECO:0000313" key="3">
    <source>
        <dbReference type="Proteomes" id="UP001597327"/>
    </source>
</evidence>
<dbReference type="RefSeq" id="WP_149891484.1">
    <property type="nucleotide sequence ID" value="NZ_JBHUFA010000001.1"/>
</dbReference>
<name>A0ABW4JRJ6_9HYPH</name>
<dbReference type="Proteomes" id="UP001597327">
    <property type="component" value="Unassembled WGS sequence"/>
</dbReference>